<keyword evidence="1" id="KW-1133">Transmembrane helix</keyword>
<feature type="transmembrane region" description="Helical" evidence="1">
    <location>
        <begin position="554"/>
        <end position="571"/>
    </location>
</feature>
<dbReference type="Pfam" id="PF13229">
    <property type="entry name" value="Beta_helix"/>
    <property type="match status" value="1"/>
</dbReference>
<dbReference type="InterPro" id="IPR011050">
    <property type="entry name" value="Pectin_lyase_fold/virulence"/>
</dbReference>
<feature type="transmembrane region" description="Helical" evidence="1">
    <location>
        <begin position="503"/>
        <end position="523"/>
    </location>
</feature>
<dbReference type="SMART" id="SM00710">
    <property type="entry name" value="PbH1"/>
    <property type="match status" value="5"/>
</dbReference>
<evidence type="ECO:0000313" key="3">
    <source>
        <dbReference type="EMBL" id="SDL34071.1"/>
    </source>
</evidence>
<feature type="transmembrane region" description="Helical" evidence="1">
    <location>
        <begin position="472"/>
        <end position="491"/>
    </location>
</feature>
<evidence type="ECO:0000256" key="1">
    <source>
        <dbReference type="SAM" id="Phobius"/>
    </source>
</evidence>
<dbReference type="Gene3D" id="2.160.20.10">
    <property type="entry name" value="Single-stranded right-handed beta-helix, Pectin lyase-like"/>
    <property type="match status" value="1"/>
</dbReference>
<organism evidence="3 4">
    <name type="scientific">Glycomyces sambucus</name>
    <dbReference type="NCBI Taxonomy" id="380244"/>
    <lineage>
        <taxon>Bacteria</taxon>
        <taxon>Bacillati</taxon>
        <taxon>Actinomycetota</taxon>
        <taxon>Actinomycetes</taxon>
        <taxon>Glycomycetales</taxon>
        <taxon>Glycomycetaceae</taxon>
        <taxon>Glycomyces</taxon>
    </lineage>
</organism>
<dbReference type="InterPro" id="IPR039448">
    <property type="entry name" value="Beta_helix"/>
</dbReference>
<dbReference type="EMBL" id="FNGF01000005">
    <property type="protein sequence ID" value="SDL34071.1"/>
    <property type="molecule type" value="Genomic_DNA"/>
</dbReference>
<dbReference type="AlphaFoldDB" id="A0A1G9J9N1"/>
<keyword evidence="1" id="KW-0472">Membrane</keyword>
<protein>
    <submittedName>
        <fullName evidence="3">Right handed beta helix region</fullName>
    </submittedName>
</protein>
<feature type="domain" description="Right handed beta helix" evidence="2">
    <location>
        <begin position="204"/>
        <end position="351"/>
    </location>
</feature>
<dbReference type="STRING" id="380244.SAMN05216298_3503"/>
<proteinExistence type="predicted"/>
<sequence>MPPTRLTAPGADRRLAALALMTGVLAVLVFTCYVGGTATESRIAEPDPFPALPATAAPPAFRDDGDLLLVCTADHEDFTERNAGVNYNERIGNERLQEDCLADGHRDLAAAIAAAQPGTRIQVLPGHYTTDTAIVVETTDLQIEGLGDTPDDVQIAARFSADTVLTAHAASGLYLQGIAFGQARGAALRLTAVESAALVEVGAFQSDGAGLHIADSTGVALTDCRADTADTAGILIENSGVAVTGCEATGNGAGIEIRGTATTATATANRLHDNTTGLVITDTGPTAEVTADDNVVYGNNTDDYHRLGTSACDPAERDWTDPALCPDRTYPSGVGILVADGTGTTVTGNRIWNQQTAAVAAWGTPGQETGLGGDRNTFSDNTYGEREDGARHRNRLDLWWDGTGVGNCFDEPRTHRTTPAVLPPCGTDTARVIGDPLRTLKAAECGLQSTDDLSRTCDWLGARFTDRLEFQAAVAFAAVLLFLAGAGWLGAARSPNPPRAGAMTFSAIATGCGALLFVLAVWSGRADYEALAVALWGFGWLLAGRSWYGSGVRFLGAFTLLIGALAVLDAVDRGIATLSPMPVAPAWLWIALLPLWTLFALGAAFGPRRVHDTPAPIERTPVTAPASDRWDY</sequence>
<gene>
    <name evidence="3" type="ORF">SAMN05216298_3503</name>
</gene>
<reference evidence="4" key="1">
    <citation type="submission" date="2016-10" db="EMBL/GenBank/DDBJ databases">
        <authorList>
            <person name="Varghese N."/>
            <person name="Submissions S."/>
        </authorList>
    </citation>
    <scope>NUCLEOTIDE SEQUENCE [LARGE SCALE GENOMIC DNA]</scope>
    <source>
        <strain evidence="4">CGMCC 4.3147</strain>
    </source>
</reference>
<dbReference type="RefSeq" id="WP_091051962.1">
    <property type="nucleotide sequence ID" value="NZ_FNGF01000005.1"/>
</dbReference>
<dbReference type="SUPFAM" id="SSF51126">
    <property type="entry name" value="Pectin lyase-like"/>
    <property type="match status" value="1"/>
</dbReference>
<dbReference type="Proteomes" id="UP000198662">
    <property type="component" value="Unassembled WGS sequence"/>
</dbReference>
<dbReference type="InterPro" id="IPR012334">
    <property type="entry name" value="Pectin_lyas_fold"/>
</dbReference>
<name>A0A1G9J9N1_9ACTN</name>
<evidence type="ECO:0000259" key="2">
    <source>
        <dbReference type="Pfam" id="PF13229"/>
    </source>
</evidence>
<evidence type="ECO:0000313" key="4">
    <source>
        <dbReference type="Proteomes" id="UP000198662"/>
    </source>
</evidence>
<keyword evidence="4" id="KW-1185">Reference proteome</keyword>
<accession>A0A1G9J9N1</accession>
<feature type="transmembrane region" description="Helical" evidence="1">
    <location>
        <begin position="583"/>
        <end position="605"/>
    </location>
</feature>
<dbReference type="OrthoDB" id="5172916at2"/>
<feature type="transmembrane region" description="Helical" evidence="1">
    <location>
        <begin position="15"/>
        <end position="34"/>
    </location>
</feature>
<dbReference type="InterPro" id="IPR006626">
    <property type="entry name" value="PbH1"/>
</dbReference>
<keyword evidence="1" id="KW-0812">Transmembrane</keyword>